<name>A0ABR2KJE6_9EUKA</name>
<protein>
    <submittedName>
        <fullName evidence="1">Uncharacterized protein</fullName>
    </submittedName>
</protein>
<accession>A0ABR2KJE6</accession>
<dbReference type="SUPFAM" id="SSF48371">
    <property type="entry name" value="ARM repeat"/>
    <property type="match status" value="1"/>
</dbReference>
<gene>
    <name evidence="1" type="ORF">M9Y10_028293</name>
</gene>
<evidence type="ECO:0000313" key="2">
    <source>
        <dbReference type="Proteomes" id="UP001470230"/>
    </source>
</evidence>
<evidence type="ECO:0000313" key="1">
    <source>
        <dbReference type="EMBL" id="KAK8891088.1"/>
    </source>
</evidence>
<organism evidence="1 2">
    <name type="scientific">Tritrichomonas musculus</name>
    <dbReference type="NCBI Taxonomy" id="1915356"/>
    <lineage>
        <taxon>Eukaryota</taxon>
        <taxon>Metamonada</taxon>
        <taxon>Parabasalia</taxon>
        <taxon>Tritrichomonadida</taxon>
        <taxon>Tritrichomonadidae</taxon>
        <taxon>Tritrichomonas</taxon>
    </lineage>
</organism>
<reference evidence="1 2" key="1">
    <citation type="submission" date="2024-04" db="EMBL/GenBank/DDBJ databases">
        <title>Tritrichomonas musculus Genome.</title>
        <authorList>
            <person name="Alves-Ferreira E."/>
            <person name="Grigg M."/>
            <person name="Lorenzi H."/>
            <person name="Galac M."/>
        </authorList>
    </citation>
    <scope>NUCLEOTIDE SEQUENCE [LARGE SCALE GENOMIC DNA]</scope>
    <source>
        <strain evidence="1 2">EAF2021</strain>
    </source>
</reference>
<proteinExistence type="predicted"/>
<keyword evidence="2" id="KW-1185">Reference proteome</keyword>
<sequence length="406" mass="46874">MIEKMSNFSEIFIEKEIHLTLMEIVSVFTLEEDNNQTFNPQSKFDLLDYIEAGQSILDESYKALNFISYYSDKIADSVISTDITSNYNIIDVICTNVMDKYSELTRISALFFLGGIVKHDKTLLKLAQYPNFLKFLLNDFVSVGPIERLRPVVYLASKIARRSDNPNTNCFKEDLMNIFFFSFGNAPDLINDTICGTFYLIYNNQNLIFNPTTEVIIANTLNNNDQFVIYFLIQILKICNMNLPNERLFSIYSHVDFQCFNAYMKINEPIFFATANFFNSLFQNGSQFIQLCGVNFDCLFQGYSDASIEIKAALLNTFDIAFIEADKNQLAYFLQKNYDDIIFDKIDSQEQIDLCLDAIIAIANFNQDRIKDHQELYDVLIQPDIIKEDEIETMKKASYILSILSS</sequence>
<dbReference type="Proteomes" id="UP001470230">
    <property type="component" value="Unassembled WGS sequence"/>
</dbReference>
<comment type="caution">
    <text evidence="1">The sequence shown here is derived from an EMBL/GenBank/DDBJ whole genome shotgun (WGS) entry which is preliminary data.</text>
</comment>
<dbReference type="EMBL" id="JAPFFF010000004">
    <property type="protein sequence ID" value="KAK8891088.1"/>
    <property type="molecule type" value="Genomic_DNA"/>
</dbReference>
<dbReference type="InterPro" id="IPR016024">
    <property type="entry name" value="ARM-type_fold"/>
</dbReference>